<protein>
    <recommendedName>
        <fullName evidence="3">Protein daughterless</fullName>
    </recommendedName>
</protein>
<dbReference type="Proteomes" id="UP001321473">
    <property type="component" value="Unassembled WGS sequence"/>
</dbReference>
<keyword evidence="2" id="KW-1185">Reference proteome</keyword>
<evidence type="ECO:0000313" key="2">
    <source>
        <dbReference type="Proteomes" id="UP001321473"/>
    </source>
</evidence>
<proteinExistence type="predicted"/>
<evidence type="ECO:0000313" key="1">
    <source>
        <dbReference type="EMBL" id="KAK8782398.1"/>
    </source>
</evidence>
<comment type="caution">
    <text evidence="1">The sequence shown here is derived from an EMBL/GenBank/DDBJ whole genome shotgun (WGS) entry which is preliminary data.</text>
</comment>
<name>A0AAQ4F6Y1_AMBAM</name>
<evidence type="ECO:0008006" key="3">
    <source>
        <dbReference type="Google" id="ProtNLM"/>
    </source>
</evidence>
<organism evidence="1 2">
    <name type="scientific">Amblyomma americanum</name>
    <name type="common">Lone star tick</name>
    <dbReference type="NCBI Taxonomy" id="6943"/>
    <lineage>
        <taxon>Eukaryota</taxon>
        <taxon>Metazoa</taxon>
        <taxon>Ecdysozoa</taxon>
        <taxon>Arthropoda</taxon>
        <taxon>Chelicerata</taxon>
        <taxon>Arachnida</taxon>
        <taxon>Acari</taxon>
        <taxon>Parasitiformes</taxon>
        <taxon>Ixodida</taxon>
        <taxon>Ixodoidea</taxon>
        <taxon>Ixodidae</taxon>
        <taxon>Amblyomminae</taxon>
        <taxon>Amblyomma</taxon>
    </lineage>
</organism>
<dbReference type="EMBL" id="JARKHS020006704">
    <property type="protein sequence ID" value="KAK8782398.1"/>
    <property type="molecule type" value="Genomic_DNA"/>
</dbReference>
<gene>
    <name evidence="1" type="ORF">V5799_016262</name>
</gene>
<dbReference type="AlphaFoldDB" id="A0AAQ4F6Y1"/>
<accession>A0AAQ4F6Y1</accession>
<reference evidence="1 2" key="1">
    <citation type="journal article" date="2023" name="Arcadia Sci">
        <title>De novo assembly of a long-read Amblyomma americanum tick genome.</title>
        <authorList>
            <person name="Chou S."/>
            <person name="Poskanzer K.E."/>
            <person name="Rollins M."/>
            <person name="Thuy-Boun P.S."/>
        </authorList>
    </citation>
    <scope>NUCLEOTIDE SEQUENCE [LARGE SCALE GENOMIC DNA]</scope>
    <source>
        <strain evidence="1">F_SG_1</strain>
        <tissue evidence="1">Salivary glands</tissue>
    </source>
</reference>
<sequence length="92" mass="10501">MATNDDEPMHLYEVFQNCFNKIANKQPEKSREMPYGMPYATQGEDALQPVSVCLSFLQSLLRVMASFKRHAREKCDAFYGAVSFQEKNTSAL</sequence>